<dbReference type="RefSeq" id="XP_024735274.1">
    <property type="nucleotide sequence ID" value="XM_024872766.1"/>
</dbReference>
<organism evidence="1 2">
    <name type="scientific">Hyaloscypha bicolor E</name>
    <dbReference type="NCBI Taxonomy" id="1095630"/>
    <lineage>
        <taxon>Eukaryota</taxon>
        <taxon>Fungi</taxon>
        <taxon>Dikarya</taxon>
        <taxon>Ascomycota</taxon>
        <taxon>Pezizomycotina</taxon>
        <taxon>Leotiomycetes</taxon>
        <taxon>Helotiales</taxon>
        <taxon>Hyaloscyphaceae</taxon>
        <taxon>Hyaloscypha</taxon>
        <taxon>Hyaloscypha bicolor</taxon>
    </lineage>
</organism>
<dbReference type="EMBL" id="KZ613822">
    <property type="protein sequence ID" value="PMD58370.1"/>
    <property type="molecule type" value="Genomic_DNA"/>
</dbReference>
<evidence type="ECO:0000313" key="1">
    <source>
        <dbReference type="EMBL" id="PMD58370.1"/>
    </source>
</evidence>
<keyword evidence="2" id="KW-1185">Reference proteome</keyword>
<evidence type="ECO:0000313" key="2">
    <source>
        <dbReference type="Proteomes" id="UP000235371"/>
    </source>
</evidence>
<dbReference type="AlphaFoldDB" id="A0A2J6T5S6"/>
<dbReference type="GeneID" id="36580846"/>
<name>A0A2J6T5S6_9HELO</name>
<gene>
    <name evidence="1" type="ORF">K444DRAFT_431473</name>
</gene>
<protein>
    <submittedName>
        <fullName evidence="1">Uncharacterized protein</fullName>
    </submittedName>
</protein>
<dbReference type="Proteomes" id="UP000235371">
    <property type="component" value="Unassembled WGS sequence"/>
</dbReference>
<sequence length="89" mass="10601">MYLRPWTHRLHPPLSKYGMRTPFAASIQRQSRRALPHLSTKNSDGIRVYILFPLLKSLIVGVEDIAEEQLYRYTRNRWMHVGFFSSKLR</sequence>
<dbReference type="InParanoid" id="A0A2J6T5S6"/>
<proteinExistence type="predicted"/>
<accession>A0A2J6T5S6</accession>
<reference evidence="1 2" key="1">
    <citation type="submission" date="2016-04" db="EMBL/GenBank/DDBJ databases">
        <title>A degradative enzymes factory behind the ericoid mycorrhizal symbiosis.</title>
        <authorList>
            <consortium name="DOE Joint Genome Institute"/>
            <person name="Martino E."/>
            <person name="Morin E."/>
            <person name="Grelet G."/>
            <person name="Kuo A."/>
            <person name="Kohler A."/>
            <person name="Daghino S."/>
            <person name="Barry K."/>
            <person name="Choi C."/>
            <person name="Cichocki N."/>
            <person name="Clum A."/>
            <person name="Copeland A."/>
            <person name="Hainaut M."/>
            <person name="Haridas S."/>
            <person name="Labutti K."/>
            <person name="Lindquist E."/>
            <person name="Lipzen A."/>
            <person name="Khouja H.-R."/>
            <person name="Murat C."/>
            <person name="Ohm R."/>
            <person name="Olson A."/>
            <person name="Spatafora J."/>
            <person name="Veneault-Fourrey C."/>
            <person name="Henrissat B."/>
            <person name="Grigoriev I."/>
            <person name="Martin F."/>
            <person name="Perotto S."/>
        </authorList>
    </citation>
    <scope>NUCLEOTIDE SEQUENCE [LARGE SCALE GENOMIC DNA]</scope>
    <source>
        <strain evidence="1 2">E</strain>
    </source>
</reference>